<proteinExistence type="predicted"/>
<dbReference type="EMBL" id="CP111014">
    <property type="protein sequence ID" value="WAQ98697.1"/>
    <property type="molecule type" value="Genomic_DNA"/>
</dbReference>
<feature type="non-terminal residue" evidence="1">
    <location>
        <position position="203"/>
    </location>
</feature>
<dbReference type="CDD" id="cd19756">
    <property type="entry name" value="Bbox2"/>
    <property type="match status" value="1"/>
</dbReference>
<protein>
    <submittedName>
        <fullName evidence="1">TRI33-like protein</fullName>
    </submittedName>
</protein>
<feature type="non-terminal residue" evidence="1">
    <location>
        <position position="1"/>
    </location>
</feature>
<accession>A0ABY7DLX7</accession>
<sequence>DNLNIEAKHFCGDCSKYYCDKCLTFHTKLHKRHNVLGRKDVDKWVGQGDTLVMCDLHPLKVLELLCDDHAELCCTLCVSLNHRMCRSISLISDLAKGVYKLADFKQLPANITKITASLNQMRETRNKNQNSLKASGKFMLTKIKALRKALNQLLDKLEKRTVEQMDSVLAELDGSLQKDIDHCDLLHDQLKALLDTIQACGND</sequence>
<dbReference type="InterPro" id="IPR047153">
    <property type="entry name" value="TRIM45/56/19-like"/>
</dbReference>
<name>A0ABY7DLX7_MYAAR</name>
<dbReference type="Gene3D" id="3.30.160.60">
    <property type="entry name" value="Classic Zinc Finger"/>
    <property type="match status" value="1"/>
</dbReference>
<dbReference type="PANTHER" id="PTHR25462">
    <property type="entry name" value="BONUS, ISOFORM C-RELATED"/>
    <property type="match status" value="1"/>
</dbReference>
<reference evidence="1" key="1">
    <citation type="submission" date="2022-11" db="EMBL/GenBank/DDBJ databases">
        <title>Centuries of genome instability and evolution in soft-shell clam transmissible cancer (bioRxiv).</title>
        <authorList>
            <person name="Hart S.F.M."/>
            <person name="Yonemitsu M.A."/>
            <person name="Giersch R.M."/>
            <person name="Beal B.F."/>
            <person name="Arriagada G."/>
            <person name="Davis B.W."/>
            <person name="Ostrander E.A."/>
            <person name="Goff S.P."/>
            <person name="Metzger M.J."/>
        </authorList>
    </citation>
    <scope>NUCLEOTIDE SEQUENCE</scope>
    <source>
        <strain evidence="1">MELC-2E11</strain>
        <tissue evidence="1">Siphon/mantle</tissue>
    </source>
</reference>
<dbReference type="Proteomes" id="UP001164746">
    <property type="component" value="Chromosome 3"/>
</dbReference>
<organism evidence="1 2">
    <name type="scientific">Mya arenaria</name>
    <name type="common">Soft-shell clam</name>
    <dbReference type="NCBI Taxonomy" id="6604"/>
    <lineage>
        <taxon>Eukaryota</taxon>
        <taxon>Metazoa</taxon>
        <taxon>Spiralia</taxon>
        <taxon>Lophotrochozoa</taxon>
        <taxon>Mollusca</taxon>
        <taxon>Bivalvia</taxon>
        <taxon>Autobranchia</taxon>
        <taxon>Heteroconchia</taxon>
        <taxon>Euheterodonta</taxon>
        <taxon>Imparidentia</taxon>
        <taxon>Neoheterodontei</taxon>
        <taxon>Myida</taxon>
        <taxon>Myoidea</taxon>
        <taxon>Myidae</taxon>
        <taxon>Mya</taxon>
    </lineage>
</organism>
<gene>
    <name evidence="1" type="ORF">MAR_023070</name>
</gene>
<keyword evidence="2" id="KW-1185">Reference proteome</keyword>
<evidence type="ECO:0000313" key="1">
    <source>
        <dbReference type="EMBL" id="WAQ98697.1"/>
    </source>
</evidence>
<dbReference type="PANTHER" id="PTHR25462:SF229">
    <property type="entry name" value="TRANSCRIPTION INTERMEDIARY FACTOR 1-BETA"/>
    <property type="match status" value="1"/>
</dbReference>
<evidence type="ECO:0000313" key="2">
    <source>
        <dbReference type="Proteomes" id="UP001164746"/>
    </source>
</evidence>